<dbReference type="Gene3D" id="3.40.430.10">
    <property type="entry name" value="Dihydrofolate Reductase, subunit A"/>
    <property type="match status" value="1"/>
</dbReference>
<name>A0ABV3FFX8_9NOCA</name>
<evidence type="ECO:0000313" key="6">
    <source>
        <dbReference type="Proteomes" id="UP001551658"/>
    </source>
</evidence>
<comment type="pathway">
    <text evidence="1">Cofactor biosynthesis; riboflavin biosynthesis.</text>
</comment>
<protein>
    <submittedName>
        <fullName evidence="5">RibD family protein</fullName>
    </submittedName>
</protein>
<dbReference type="Proteomes" id="UP001551658">
    <property type="component" value="Unassembled WGS sequence"/>
</dbReference>
<sequence>MGNGAEEAARPARPYVLLSVAMSVDGYIDDMEPERLLLSNDADFDRVDGIRAWSDAILVGAETLRRDNPRLLVRDESRRAQRIAGGRPEYPRKVTVTARGELDPEARFWRYGTAEHAPLVYTTDAGARRLRDRLTVPAEIVALGPELEFGQLLDDLGARGIGRLMVEGGGRIHTAFLSAGLADELLVAVGPTLVGDPAAPRFLHPARFPGGSTHRMRLVEVERLGDVAVLRYRP</sequence>
<dbReference type="RefSeq" id="WP_357984862.1">
    <property type="nucleotide sequence ID" value="NZ_JBFAIH010000020.1"/>
</dbReference>
<dbReference type="InterPro" id="IPR024072">
    <property type="entry name" value="DHFR-like_dom_sf"/>
</dbReference>
<dbReference type="Pfam" id="PF01872">
    <property type="entry name" value="RibD_C"/>
    <property type="match status" value="1"/>
</dbReference>
<gene>
    <name evidence="5" type="ORF">AB0H72_28325</name>
</gene>
<proteinExistence type="predicted"/>
<evidence type="ECO:0000313" key="5">
    <source>
        <dbReference type="EMBL" id="MEV0366609.1"/>
    </source>
</evidence>
<dbReference type="PANTHER" id="PTHR38011">
    <property type="entry name" value="DIHYDROFOLATE REDUCTASE FAMILY PROTEIN (AFU_ORTHOLOGUE AFUA_8G06820)"/>
    <property type="match status" value="1"/>
</dbReference>
<keyword evidence="2" id="KW-0521">NADP</keyword>
<organism evidence="5 6">
    <name type="scientific">Nocardia fusca</name>
    <dbReference type="NCBI Taxonomy" id="941183"/>
    <lineage>
        <taxon>Bacteria</taxon>
        <taxon>Bacillati</taxon>
        <taxon>Actinomycetota</taxon>
        <taxon>Actinomycetes</taxon>
        <taxon>Mycobacteriales</taxon>
        <taxon>Nocardiaceae</taxon>
        <taxon>Nocardia</taxon>
    </lineage>
</organism>
<dbReference type="PANTHER" id="PTHR38011:SF7">
    <property type="entry name" value="2,5-DIAMINO-6-RIBOSYLAMINO-4(3H)-PYRIMIDINONE 5'-PHOSPHATE REDUCTASE"/>
    <property type="match status" value="1"/>
</dbReference>
<evidence type="ECO:0000256" key="3">
    <source>
        <dbReference type="ARBA" id="ARBA00023002"/>
    </source>
</evidence>
<keyword evidence="6" id="KW-1185">Reference proteome</keyword>
<dbReference type="InterPro" id="IPR002734">
    <property type="entry name" value="RibDG_C"/>
</dbReference>
<comment type="caution">
    <text evidence="5">The sequence shown here is derived from an EMBL/GenBank/DDBJ whole genome shotgun (WGS) entry which is preliminary data.</text>
</comment>
<accession>A0ABV3FFX8</accession>
<evidence type="ECO:0000259" key="4">
    <source>
        <dbReference type="Pfam" id="PF01872"/>
    </source>
</evidence>
<dbReference type="InterPro" id="IPR050765">
    <property type="entry name" value="Riboflavin_Biosynth_HTPR"/>
</dbReference>
<evidence type="ECO:0000256" key="2">
    <source>
        <dbReference type="ARBA" id="ARBA00022857"/>
    </source>
</evidence>
<feature type="domain" description="Bacterial bifunctional deaminase-reductase C-terminal" evidence="4">
    <location>
        <begin position="14"/>
        <end position="229"/>
    </location>
</feature>
<evidence type="ECO:0000256" key="1">
    <source>
        <dbReference type="ARBA" id="ARBA00005104"/>
    </source>
</evidence>
<reference evidence="5 6" key="1">
    <citation type="submission" date="2024-06" db="EMBL/GenBank/DDBJ databases">
        <title>The Natural Products Discovery Center: Release of the First 8490 Sequenced Strains for Exploring Actinobacteria Biosynthetic Diversity.</title>
        <authorList>
            <person name="Kalkreuter E."/>
            <person name="Kautsar S.A."/>
            <person name="Yang D."/>
            <person name="Bader C.D."/>
            <person name="Teijaro C.N."/>
            <person name="Fluegel L."/>
            <person name="Davis C.M."/>
            <person name="Simpson J.R."/>
            <person name="Lauterbach L."/>
            <person name="Steele A.D."/>
            <person name="Gui C."/>
            <person name="Meng S."/>
            <person name="Li G."/>
            <person name="Viehrig K."/>
            <person name="Ye F."/>
            <person name="Su P."/>
            <person name="Kiefer A.F."/>
            <person name="Nichols A."/>
            <person name="Cepeda A.J."/>
            <person name="Yan W."/>
            <person name="Fan B."/>
            <person name="Jiang Y."/>
            <person name="Adhikari A."/>
            <person name="Zheng C.-J."/>
            <person name="Schuster L."/>
            <person name="Cowan T.M."/>
            <person name="Smanski M.J."/>
            <person name="Chevrette M.G."/>
            <person name="De Carvalho L.P.S."/>
            <person name="Shen B."/>
        </authorList>
    </citation>
    <scope>NUCLEOTIDE SEQUENCE [LARGE SCALE GENOMIC DNA]</scope>
    <source>
        <strain evidence="5 6">NPDC050671</strain>
    </source>
</reference>
<keyword evidence="3" id="KW-0560">Oxidoreductase</keyword>
<dbReference type="SUPFAM" id="SSF53597">
    <property type="entry name" value="Dihydrofolate reductase-like"/>
    <property type="match status" value="1"/>
</dbReference>
<dbReference type="EMBL" id="JBFAIH010000020">
    <property type="protein sequence ID" value="MEV0366609.1"/>
    <property type="molecule type" value="Genomic_DNA"/>
</dbReference>